<dbReference type="InterPro" id="IPR051916">
    <property type="entry name" value="GPI-anchor_lipid_remodeler"/>
</dbReference>
<dbReference type="Pfam" id="PF03372">
    <property type="entry name" value="Exo_endo_phos"/>
    <property type="match status" value="1"/>
</dbReference>
<dbReference type="eggNOG" id="COG3568">
    <property type="taxonomic scope" value="Bacteria"/>
</dbReference>
<dbReference type="EMBL" id="AWXU01000087">
    <property type="protein sequence ID" value="KFN45704.1"/>
    <property type="molecule type" value="Genomic_DNA"/>
</dbReference>
<evidence type="ECO:0000259" key="1">
    <source>
        <dbReference type="Pfam" id="PF03372"/>
    </source>
</evidence>
<dbReference type="STRING" id="1121013.GCA_000426365_00582"/>
<dbReference type="AlphaFoldDB" id="A0A091B4A3"/>
<protein>
    <recommendedName>
        <fullName evidence="1">Endonuclease/exonuclease/phosphatase domain-containing protein</fullName>
    </recommendedName>
</protein>
<dbReference type="GO" id="GO:0016020">
    <property type="term" value="C:membrane"/>
    <property type="evidence" value="ECO:0007669"/>
    <property type="project" value="GOC"/>
</dbReference>
<reference evidence="2 3" key="1">
    <citation type="submission" date="2013-09" db="EMBL/GenBank/DDBJ databases">
        <title>Genome sequencing of Arenimonas composti.</title>
        <authorList>
            <person name="Chen F."/>
            <person name="Wang G."/>
        </authorList>
    </citation>
    <scope>NUCLEOTIDE SEQUENCE [LARGE SCALE GENOMIC DNA]</scope>
    <source>
        <strain evidence="2 3">TR7-09</strain>
    </source>
</reference>
<evidence type="ECO:0000313" key="3">
    <source>
        <dbReference type="Proteomes" id="UP000029391"/>
    </source>
</evidence>
<dbReference type="PANTHER" id="PTHR14859:SF1">
    <property type="entry name" value="PGAP2-INTERACTING PROTEIN"/>
    <property type="match status" value="1"/>
</dbReference>
<sequence length="245" mass="27209">MQGSAGTLRLLTLNMHKGRAAWNRRHVLAELREAVRSTGADIVCLQEVIGESAAASGPAEARPHYEYLADELWPQYAYGRNAVHPAGHHGNALLSRWPIVQWQNHDVSQPDSEPRGLLHCTVAVEADWPLHVVCVHLGLREAHRRAQARRLLELSAALPASEPLLVAGDFNDWRRRLDPILCTGFESAFAGVCDGCPRTFPARLPLLPLDRVYLRGLRLQSACVLSARPWPHLSDHLPLLIEAAR</sequence>
<keyword evidence="3" id="KW-1185">Reference proteome</keyword>
<dbReference type="InterPro" id="IPR005135">
    <property type="entry name" value="Endo/exonuclease/phosphatase"/>
</dbReference>
<dbReference type="RefSeq" id="WP_026816075.1">
    <property type="nucleotide sequence ID" value="NZ_AUFF01000001.1"/>
</dbReference>
<organism evidence="2 3">
    <name type="scientific">Arenimonas composti TR7-09 = DSM 18010</name>
    <dbReference type="NCBI Taxonomy" id="1121013"/>
    <lineage>
        <taxon>Bacteria</taxon>
        <taxon>Pseudomonadati</taxon>
        <taxon>Pseudomonadota</taxon>
        <taxon>Gammaproteobacteria</taxon>
        <taxon>Lysobacterales</taxon>
        <taxon>Lysobacteraceae</taxon>
        <taxon>Arenimonas</taxon>
    </lineage>
</organism>
<accession>A0A091B4A3</accession>
<name>A0A091B4A3_9GAMM</name>
<feature type="domain" description="Endonuclease/exonuclease/phosphatase" evidence="1">
    <location>
        <begin position="11"/>
        <end position="236"/>
    </location>
</feature>
<dbReference type="Proteomes" id="UP000029391">
    <property type="component" value="Unassembled WGS sequence"/>
</dbReference>
<comment type="caution">
    <text evidence="2">The sequence shown here is derived from an EMBL/GenBank/DDBJ whole genome shotgun (WGS) entry which is preliminary data.</text>
</comment>
<gene>
    <name evidence="2" type="ORF">P873_02135</name>
</gene>
<evidence type="ECO:0000313" key="2">
    <source>
        <dbReference type="EMBL" id="KFN45704.1"/>
    </source>
</evidence>
<dbReference type="InterPro" id="IPR036691">
    <property type="entry name" value="Endo/exonu/phosph_ase_sf"/>
</dbReference>
<dbReference type="Gene3D" id="3.60.10.10">
    <property type="entry name" value="Endonuclease/exonuclease/phosphatase"/>
    <property type="match status" value="1"/>
</dbReference>
<dbReference type="GO" id="GO:0006506">
    <property type="term" value="P:GPI anchor biosynthetic process"/>
    <property type="evidence" value="ECO:0007669"/>
    <property type="project" value="TreeGrafter"/>
</dbReference>
<dbReference type="GO" id="GO:0003824">
    <property type="term" value="F:catalytic activity"/>
    <property type="evidence" value="ECO:0007669"/>
    <property type="project" value="InterPro"/>
</dbReference>
<dbReference type="PANTHER" id="PTHR14859">
    <property type="entry name" value="CALCOFLUOR WHITE HYPERSENSITIVE PROTEIN PRECURSOR"/>
    <property type="match status" value="1"/>
</dbReference>
<proteinExistence type="predicted"/>
<dbReference type="SUPFAM" id="SSF56219">
    <property type="entry name" value="DNase I-like"/>
    <property type="match status" value="1"/>
</dbReference>